<accession>A0AAU7DUB7</accession>
<evidence type="ECO:0000313" key="1">
    <source>
        <dbReference type="EMBL" id="XBH21041.1"/>
    </source>
</evidence>
<proteinExistence type="predicted"/>
<reference evidence="1" key="1">
    <citation type="submission" date="2024-02" db="EMBL/GenBank/DDBJ databases">
        <title>Tomenella chthoni gen. nov. sp. nov., a member of the family Jonesiaceae isolated from bat guano.</title>
        <authorList>
            <person name="Miller S.L."/>
            <person name="King J."/>
            <person name="Sankaranarayanan K."/>
            <person name="Lawson P.A."/>
        </authorList>
    </citation>
    <scope>NUCLEOTIDE SEQUENCE</scope>
    <source>
        <strain evidence="1">BS-20</strain>
    </source>
</reference>
<dbReference type="Pfam" id="PF13376">
    <property type="entry name" value="OmdA"/>
    <property type="match status" value="1"/>
</dbReference>
<name>A0AAU7DUB7_9MICO</name>
<organism evidence="1">
    <name type="scientific">Jonesiaceae bacterium BS-20</name>
    <dbReference type="NCBI Taxonomy" id="3120821"/>
    <lineage>
        <taxon>Bacteria</taxon>
        <taxon>Bacillati</taxon>
        <taxon>Actinomycetota</taxon>
        <taxon>Actinomycetes</taxon>
        <taxon>Micrococcales</taxon>
        <taxon>Jonesiaceae</taxon>
    </lineage>
</organism>
<dbReference type="EMBL" id="CP146203">
    <property type="protein sequence ID" value="XBH21041.1"/>
    <property type="molecule type" value="Genomic_DNA"/>
</dbReference>
<sequence>MIGHSQRQEGAWLMLAKKGTTEPTTLTYAQALDEALCSGWIDGQKRSFDAATFLQRFTPRRPCSIWSARNVEHVARLQAEGRMRDRGLAEVAAAQVFAVLSATARHSILRPILSAPNEATRTRRLAKAAATVVAVCAQEKANK</sequence>
<protein>
    <submittedName>
        <fullName evidence="1">YdeI/OmpD-associated family protein</fullName>
    </submittedName>
</protein>
<gene>
    <name evidence="1" type="ORF">V5R04_12575</name>
</gene>
<dbReference type="AlphaFoldDB" id="A0AAU7DUB7"/>